<keyword evidence="3" id="KW-1185">Reference proteome</keyword>
<reference evidence="2" key="1">
    <citation type="journal article" date="2015" name="ISME J.">
        <title>Draft Genome Sequence of Streptomyces incarnatus NRRL8089, which Produces the Nucleoside Antibiotic Sinefungin.</title>
        <authorList>
            <person name="Oshima K."/>
            <person name="Hattori M."/>
            <person name="Shimizu H."/>
            <person name="Fukuda K."/>
            <person name="Nemoto M."/>
            <person name="Inagaki K."/>
            <person name="Tamura T."/>
        </authorList>
    </citation>
    <scope>NUCLEOTIDE SEQUENCE</scope>
    <source>
        <strain evidence="2">FACHB-1375</strain>
    </source>
</reference>
<dbReference type="Proteomes" id="UP000641646">
    <property type="component" value="Unassembled WGS sequence"/>
</dbReference>
<comment type="caution">
    <text evidence="2">The sequence shown here is derived from an EMBL/GenBank/DDBJ whole genome shotgun (WGS) entry which is preliminary data.</text>
</comment>
<accession>A0A926VHB5</accession>
<proteinExistence type="predicted"/>
<keyword evidence="1" id="KW-0732">Signal</keyword>
<feature type="chain" id="PRO_5037633351" description="TonB-dependent receptor" evidence="1">
    <location>
        <begin position="42"/>
        <end position="172"/>
    </location>
</feature>
<evidence type="ECO:0000313" key="2">
    <source>
        <dbReference type="EMBL" id="MBD2183733.1"/>
    </source>
</evidence>
<sequence length="172" mass="18533">MKDNTMSLDRRTGTSFSLTKVSTKVFAAVAIALSLSISANAEPVAQSRNTRSQQAQVPAIVYLPDVQLQQLAPQEVAVAANRPVTDAVGKILQAYKGQDVGITGYNVSIDPNTHAATINFIVKDPRGAEVFESLSSANQYALFESIRQTLLSQSLFNIEEITFTANGVPFDI</sequence>
<evidence type="ECO:0000313" key="3">
    <source>
        <dbReference type="Proteomes" id="UP000641646"/>
    </source>
</evidence>
<feature type="signal peptide" evidence="1">
    <location>
        <begin position="1"/>
        <end position="41"/>
    </location>
</feature>
<evidence type="ECO:0000256" key="1">
    <source>
        <dbReference type="SAM" id="SignalP"/>
    </source>
</evidence>
<gene>
    <name evidence="2" type="ORF">H6G03_22160</name>
</gene>
<evidence type="ECO:0008006" key="4">
    <source>
        <dbReference type="Google" id="ProtNLM"/>
    </source>
</evidence>
<organism evidence="2 3">
    <name type="scientific">Aerosakkonema funiforme FACHB-1375</name>
    <dbReference type="NCBI Taxonomy" id="2949571"/>
    <lineage>
        <taxon>Bacteria</taxon>
        <taxon>Bacillati</taxon>
        <taxon>Cyanobacteriota</taxon>
        <taxon>Cyanophyceae</taxon>
        <taxon>Oscillatoriophycideae</taxon>
        <taxon>Aerosakkonematales</taxon>
        <taxon>Aerosakkonemataceae</taxon>
        <taxon>Aerosakkonema</taxon>
    </lineage>
</organism>
<name>A0A926VHB5_9CYAN</name>
<dbReference type="AlphaFoldDB" id="A0A926VHB5"/>
<dbReference type="RefSeq" id="WP_190468694.1">
    <property type="nucleotide sequence ID" value="NZ_JACJPW010000063.1"/>
</dbReference>
<reference evidence="2" key="2">
    <citation type="submission" date="2020-08" db="EMBL/GenBank/DDBJ databases">
        <authorList>
            <person name="Chen M."/>
            <person name="Teng W."/>
            <person name="Zhao L."/>
            <person name="Hu C."/>
            <person name="Zhou Y."/>
            <person name="Han B."/>
            <person name="Song L."/>
            <person name="Shu W."/>
        </authorList>
    </citation>
    <scope>NUCLEOTIDE SEQUENCE</scope>
    <source>
        <strain evidence="2">FACHB-1375</strain>
    </source>
</reference>
<dbReference type="EMBL" id="JACJPW010000063">
    <property type="protein sequence ID" value="MBD2183733.1"/>
    <property type="molecule type" value="Genomic_DNA"/>
</dbReference>
<protein>
    <recommendedName>
        <fullName evidence="4">TonB-dependent receptor</fullName>
    </recommendedName>
</protein>